<comment type="caution">
    <text evidence="3">The sequence shown here is derived from an EMBL/GenBank/DDBJ whole genome shotgun (WGS) entry which is preliminary data.</text>
</comment>
<keyword evidence="1" id="KW-0472">Membrane</keyword>
<protein>
    <submittedName>
        <fullName evidence="3">DUF58 domain-containing protein</fullName>
    </submittedName>
</protein>
<keyword evidence="1" id="KW-1133">Transmembrane helix</keyword>
<dbReference type="PANTHER" id="PTHR34351:SF1">
    <property type="entry name" value="SLR1927 PROTEIN"/>
    <property type="match status" value="1"/>
</dbReference>
<name>A0A4Q9GX93_9MICO</name>
<dbReference type="AlphaFoldDB" id="A0A4Q9GX93"/>
<keyword evidence="4" id="KW-1185">Reference proteome</keyword>
<evidence type="ECO:0000313" key="3">
    <source>
        <dbReference type="EMBL" id="TBN57857.1"/>
    </source>
</evidence>
<sequence>MTFDTQSRISRTVASTGTATHTRYVTKRGGGRFVSVVVWGLRAWRWFAPRFVSAMRWVGNTVTPAGWLVLAALVALPLGLIFGWTEVTVAGFVAVLLLVAAVPFLFGGHSYEVDLDLTTERVVAGGEVNGGVKITNVSKRIALPGRIDIPTGKGLADVHVPLLRSGHTHEEPLVIATPRRGVIRVGPVTSVRTDPLGILKREVAWVDLHDIFVHPQTASIPSTNAGFIKDLEGMASNQVVDSDISFHAIREYAQGDARRHIHWKSTAKMNKLMVRQFEETRRTRLALVLSLDESEFANDDEFELAVSVAGSLGVRAIRDARDIAVVASEEIPEFIRESVQSVRSLNILSTRGLLDDLSTVESGAAVMPIEQVCSLASQVVHDMSIAFVLCGSLVTPRRLQSIAAKFPTNVAVVAVVCDQSAESSMRNLSGLKVITIALLDDLKQLMARSAR</sequence>
<evidence type="ECO:0000313" key="4">
    <source>
        <dbReference type="Proteomes" id="UP000294194"/>
    </source>
</evidence>
<dbReference type="Pfam" id="PF01882">
    <property type="entry name" value="DUF58"/>
    <property type="match status" value="1"/>
</dbReference>
<organism evidence="3 4">
    <name type="scientific">Glaciihabitans arcticus</name>
    <dbReference type="NCBI Taxonomy" id="2668039"/>
    <lineage>
        <taxon>Bacteria</taxon>
        <taxon>Bacillati</taxon>
        <taxon>Actinomycetota</taxon>
        <taxon>Actinomycetes</taxon>
        <taxon>Micrococcales</taxon>
        <taxon>Microbacteriaceae</taxon>
        <taxon>Glaciihabitans</taxon>
    </lineage>
</organism>
<keyword evidence="1" id="KW-0812">Transmembrane</keyword>
<feature type="transmembrane region" description="Helical" evidence="1">
    <location>
        <begin position="65"/>
        <end position="84"/>
    </location>
</feature>
<dbReference type="Proteomes" id="UP000294194">
    <property type="component" value="Unassembled WGS sequence"/>
</dbReference>
<evidence type="ECO:0000256" key="1">
    <source>
        <dbReference type="SAM" id="Phobius"/>
    </source>
</evidence>
<feature type="domain" description="DUF58" evidence="2">
    <location>
        <begin position="249"/>
        <end position="334"/>
    </location>
</feature>
<dbReference type="EMBL" id="SISG01000001">
    <property type="protein sequence ID" value="TBN57857.1"/>
    <property type="molecule type" value="Genomic_DNA"/>
</dbReference>
<reference evidence="4" key="1">
    <citation type="submission" date="2019-02" db="EMBL/GenBank/DDBJ databases">
        <title>Glaciihabitans arcticus sp. nov., a psychrotolerant bacterium isolated from polar soil.</title>
        <authorList>
            <person name="Dahal R.H."/>
        </authorList>
    </citation>
    <scope>NUCLEOTIDE SEQUENCE [LARGE SCALE GENOMIC DNA]</scope>
    <source>
        <strain evidence="4">RP-3-7</strain>
    </source>
</reference>
<accession>A0A4Q9GX93</accession>
<feature type="transmembrane region" description="Helical" evidence="1">
    <location>
        <begin position="90"/>
        <end position="111"/>
    </location>
</feature>
<gene>
    <name evidence="3" type="ORF">EYE40_10900</name>
</gene>
<dbReference type="PANTHER" id="PTHR34351">
    <property type="entry name" value="SLR1927 PROTEIN-RELATED"/>
    <property type="match status" value="1"/>
</dbReference>
<evidence type="ECO:0000259" key="2">
    <source>
        <dbReference type="Pfam" id="PF01882"/>
    </source>
</evidence>
<dbReference type="RefSeq" id="WP_130981966.1">
    <property type="nucleotide sequence ID" value="NZ_SISG01000001.1"/>
</dbReference>
<proteinExistence type="predicted"/>
<dbReference type="InterPro" id="IPR002881">
    <property type="entry name" value="DUF58"/>
</dbReference>